<evidence type="ECO:0000313" key="4">
    <source>
        <dbReference type="EMBL" id="HJH43208.1"/>
    </source>
</evidence>
<feature type="region of interest" description="Disordered" evidence="1">
    <location>
        <begin position="242"/>
        <end position="271"/>
    </location>
</feature>
<protein>
    <submittedName>
        <fullName evidence="4">Alpha/beta hydrolase</fullName>
    </submittedName>
</protein>
<dbReference type="AlphaFoldDB" id="A0A9D2VK79"/>
<feature type="transmembrane region" description="Helical" evidence="2">
    <location>
        <begin position="42"/>
        <end position="64"/>
    </location>
</feature>
<sequence>MRREPAIIEGMEQHGNSLAGRKAETETGTAAVAPRRRWPQRVAIALVVLVVAAVLAAAAFFAYVGDFYHDLDAASHDLASTEALPVQQGESYLAFGDPAAETGIVLYPGAKVEYTAYAPLMRELAERGYLAVVVEMPFNLAFFDINAADGVRSAFPQVKTWWVGGHSLGGSMAAQYAADHSDDAALGGIVLLGAYSASDLSATDLGALVVYGENDEVVNRDKLSEGEALLPPDAQTVKIAGGNHAGFGTYGPQDGDGEASIAPEEQREQTADAVDAYLEARAA</sequence>
<dbReference type="RefSeq" id="WP_239938724.1">
    <property type="nucleotide sequence ID" value="NZ_DBEYRC010000026.1"/>
</dbReference>
<reference evidence="4" key="1">
    <citation type="journal article" date="2021" name="PeerJ">
        <title>Extensive microbial diversity within the chicken gut microbiome revealed by metagenomics and culture.</title>
        <authorList>
            <person name="Gilroy R."/>
            <person name="Ravi A."/>
            <person name="Getino M."/>
            <person name="Pursley I."/>
            <person name="Horton D.L."/>
            <person name="Alikhan N.F."/>
            <person name="Baker D."/>
            <person name="Gharbi K."/>
            <person name="Hall N."/>
            <person name="Watson M."/>
            <person name="Adriaenssens E.M."/>
            <person name="Foster-Nyarko E."/>
            <person name="Jarju S."/>
            <person name="Secka A."/>
            <person name="Antonio M."/>
            <person name="Oren A."/>
            <person name="Chaudhuri R.R."/>
            <person name="La Ragione R."/>
            <person name="Hildebrand F."/>
            <person name="Pallen M.J."/>
        </authorList>
    </citation>
    <scope>NUCLEOTIDE SEQUENCE</scope>
    <source>
        <strain evidence="4">USAMLcec12-2067</strain>
    </source>
</reference>
<evidence type="ECO:0000256" key="1">
    <source>
        <dbReference type="SAM" id="MobiDB-lite"/>
    </source>
</evidence>
<dbReference type="Pfam" id="PF12695">
    <property type="entry name" value="Abhydrolase_5"/>
    <property type="match status" value="1"/>
</dbReference>
<keyword evidence="2" id="KW-0812">Transmembrane</keyword>
<evidence type="ECO:0000313" key="5">
    <source>
        <dbReference type="Proteomes" id="UP000789325"/>
    </source>
</evidence>
<dbReference type="InterPro" id="IPR029058">
    <property type="entry name" value="AB_hydrolase_fold"/>
</dbReference>
<evidence type="ECO:0000259" key="3">
    <source>
        <dbReference type="Pfam" id="PF12695"/>
    </source>
</evidence>
<accession>A0A9D2VK79</accession>
<dbReference type="SUPFAM" id="SSF53474">
    <property type="entry name" value="alpha/beta-Hydrolases"/>
    <property type="match status" value="1"/>
</dbReference>
<feature type="domain" description="Alpha/beta hydrolase fold-5" evidence="3">
    <location>
        <begin position="103"/>
        <end position="268"/>
    </location>
</feature>
<name>A0A9D2VK79_9ACTN</name>
<gene>
    <name evidence="4" type="ORF">K8V16_05370</name>
</gene>
<dbReference type="Gene3D" id="3.40.50.1820">
    <property type="entry name" value="alpha/beta hydrolase"/>
    <property type="match status" value="1"/>
</dbReference>
<dbReference type="Proteomes" id="UP000789325">
    <property type="component" value="Unassembled WGS sequence"/>
</dbReference>
<dbReference type="InterPro" id="IPR029059">
    <property type="entry name" value="AB_hydrolase_5"/>
</dbReference>
<keyword evidence="2" id="KW-0472">Membrane</keyword>
<organism evidence="4 5">
    <name type="scientific">Rubneribacter badeniensis</name>
    <dbReference type="NCBI Taxonomy" id="2070688"/>
    <lineage>
        <taxon>Bacteria</taxon>
        <taxon>Bacillati</taxon>
        <taxon>Actinomycetota</taxon>
        <taxon>Coriobacteriia</taxon>
        <taxon>Eggerthellales</taxon>
        <taxon>Eggerthellaceae</taxon>
        <taxon>Rubneribacter</taxon>
    </lineage>
</organism>
<evidence type="ECO:0000256" key="2">
    <source>
        <dbReference type="SAM" id="Phobius"/>
    </source>
</evidence>
<keyword evidence="4" id="KW-0378">Hydrolase</keyword>
<keyword evidence="2" id="KW-1133">Transmembrane helix</keyword>
<dbReference type="GO" id="GO:0016787">
    <property type="term" value="F:hydrolase activity"/>
    <property type="evidence" value="ECO:0007669"/>
    <property type="project" value="UniProtKB-KW"/>
</dbReference>
<reference evidence="4" key="2">
    <citation type="submission" date="2021-09" db="EMBL/GenBank/DDBJ databases">
        <authorList>
            <person name="Gilroy R."/>
        </authorList>
    </citation>
    <scope>NUCLEOTIDE SEQUENCE</scope>
    <source>
        <strain evidence="4">USAMLcec12-2067</strain>
    </source>
</reference>
<comment type="caution">
    <text evidence="4">The sequence shown here is derived from an EMBL/GenBank/DDBJ whole genome shotgun (WGS) entry which is preliminary data.</text>
</comment>
<dbReference type="EMBL" id="DYZL01000111">
    <property type="protein sequence ID" value="HJH43208.1"/>
    <property type="molecule type" value="Genomic_DNA"/>
</dbReference>
<proteinExistence type="predicted"/>